<feature type="domain" description="Sister chromatid cohesion C-terminal" evidence="2">
    <location>
        <begin position="11"/>
        <end position="94"/>
    </location>
</feature>
<organism evidence="3 4">
    <name type="scientific">Punica granatum</name>
    <name type="common">Pomegranate</name>
    <dbReference type="NCBI Taxonomy" id="22663"/>
    <lineage>
        <taxon>Eukaryota</taxon>
        <taxon>Viridiplantae</taxon>
        <taxon>Streptophyta</taxon>
        <taxon>Embryophyta</taxon>
        <taxon>Tracheophyta</taxon>
        <taxon>Spermatophyta</taxon>
        <taxon>Magnoliopsida</taxon>
        <taxon>eudicotyledons</taxon>
        <taxon>Gunneridae</taxon>
        <taxon>Pentapetalae</taxon>
        <taxon>rosids</taxon>
        <taxon>malvids</taxon>
        <taxon>Myrtales</taxon>
        <taxon>Lythraceae</taxon>
        <taxon>Punica</taxon>
    </lineage>
</organism>
<keyword evidence="1" id="KW-0131">Cell cycle</keyword>
<evidence type="ECO:0000259" key="2">
    <source>
        <dbReference type="Pfam" id="PF12830"/>
    </source>
</evidence>
<dbReference type="PANTHER" id="PTHR21704:SF18">
    <property type="entry name" value="NIPPED-B-LIKE PROTEIN"/>
    <property type="match status" value="1"/>
</dbReference>
<proteinExistence type="inferred from homology"/>
<evidence type="ECO:0000256" key="1">
    <source>
        <dbReference type="RuleBase" id="RU364107"/>
    </source>
</evidence>
<dbReference type="InterPro" id="IPR033031">
    <property type="entry name" value="Scc2/Nipped-B"/>
</dbReference>
<dbReference type="GO" id="GO:0071169">
    <property type="term" value="P:establishment of protein localization to chromatin"/>
    <property type="evidence" value="ECO:0007669"/>
    <property type="project" value="TreeGrafter"/>
</dbReference>
<sequence>MPARLISRSWKYEGKSDRAALAQARVGVSRIYMLIRGNQVSRNKFMASIMRKFDNPAWNDSVVPFFTHCTKILALLPFTVPVELLYLIYSINQIIQVRAGAIEANLKAYCSRLFSRGGQGTGHSNGSIQQEQVAQPLFGNSRAVDLNGTTIQEESFFQPVQGHMGSLDLNGRIPSEAVDKSGANGSAYTEGEAPFLGSSEPHGISGDDLQKILVLFYPVDKAICFLLGMYRVPFSDDDI</sequence>
<reference evidence="4" key="1">
    <citation type="journal article" date="2017" name="Plant J.">
        <title>The pomegranate (Punica granatum L.) genome and the genomics of punicalagin biosynthesis.</title>
        <authorList>
            <person name="Qin G."/>
            <person name="Xu C."/>
            <person name="Ming R."/>
            <person name="Tang H."/>
            <person name="Guyot R."/>
            <person name="Kramer E.M."/>
            <person name="Hu Y."/>
            <person name="Yi X."/>
            <person name="Qi Y."/>
            <person name="Xu X."/>
            <person name="Gao Z."/>
            <person name="Pan H."/>
            <person name="Jian J."/>
            <person name="Tian Y."/>
            <person name="Yue Z."/>
            <person name="Xu Y."/>
        </authorList>
    </citation>
    <scope>NUCLEOTIDE SEQUENCE [LARGE SCALE GENOMIC DNA]</scope>
    <source>
        <strain evidence="4">cv. Dabenzi</strain>
    </source>
</reference>
<dbReference type="GO" id="GO:0003682">
    <property type="term" value="F:chromatin binding"/>
    <property type="evidence" value="ECO:0007669"/>
    <property type="project" value="TreeGrafter"/>
</dbReference>
<dbReference type="AlphaFoldDB" id="A0A218XFH9"/>
<dbReference type="PANTHER" id="PTHR21704">
    <property type="entry name" value="NIPPED-B-LIKE PROTEIN DELANGIN SCC2-RELATED"/>
    <property type="match status" value="1"/>
</dbReference>
<keyword evidence="1" id="KW-0539">Nucleus</keyword>
<dbReference type="Proteomes" id="UP000197138">
    <property type="component" value="Unassembled WGS sequence"/>
</dbReference>
<protein>
    <recommendedName>
        <fullName evidence="1">Sister chromatid cohesion protein</fullName>
    </recommendedName>
</protein>
<evidence type="ECO:0000313" key="4">
    <source>
        <dbReference type="Proteomes" id="UP000197138"/>
    </source>
</evidence>
<dbReference type="GO" id="GO:0061775">
    <property type="term" value="F:cohesin loader activity"/>
    <property type="evidence" value="ECO:0007669"/>
    <property type="project" value="InterPro"/>
</dbReference>
<gene>
    <name evidence="3" type="ORF">CDL15_Pgr012957</name>
</gene>
<keyword evidence="1" id="KW-0677">Repeat</keyword>
<dbReference type="InterPro" id="IPR024986">
    <property type="entry name" value="Nipped-B_C"/>
</dbReference>
<dbReference type="GO" id="GO:0010468">
    <property type="term" value="P:regulation of gene expression"/>
    <property type="evidence" value="ECO:0007669"/>
    <property type="project" value="InterPro"/>
</dbReference>
<dbReference type="Pfam" id="PF12830">
    <property type="entry name" value="Nipped-B_C"/>
    <property type="match status" value="1"/>
</dbReference>
<accession>A0A218XFH9</accession>
<dbReference type="GO" id="GO:0090694">
    <property type="term" value="C:Scc2-Scc4 cohesin loading complex"/>
    <property type="evidence" value="ECO:0007669"/>
    <property type="project" value="TreeGrafter"/>
</dbReference>
<comment type="caution">
    <text evidence="3">The sequence shown here is derived from an EMBL/GenBank/DDBJ whole genome shotgun (WGS) entry which is preliminary data.</text>
</comment>
<dbReference type="EMBL" id="MTKT01001932">
    <property type="protein sequence ID" value="OWM83476.1"/>
    <property type="molecule type" value="Genomic_DNA"/>
</dbReference>
<dbReference type="GO" id="GO:0034087">
    <property type="term" value="P:establishment of mitotic sister chromatid cohesion"/>
    <property type="evidence" value="ECO:0007669"/>
    <property type="project" value="TreeGrafter"/>
</dbReference>
<dbReference type="GO" id="GO:0140588">
    <property type="term" value="P:chromatin looping"/>
    <property type="evidence" value="ECO:0007669"/>
    <property type="project" value="InterPro"/>
</dbReference>
<evidence type="ECO:0000313" key="3">
    <source>
        <dbReference type="EMBL" id="OWM83476.1"/>
    </source>
</evidence>
<comment type="subcellular location">
    <subcellularLocation>
        <location evidence="1">Nucleus</location>
    </subcellularLocation>
</comment>
<comment type="similarity">
    <text evidence="1">Belongs to the SCC2/Nipped-B family.</text>
</comment>
<dbReference type="GO" id="GO:1990414">
    <property type="term" value="P:replication-born double-strand break repair via sister chromatid exchange"/>
    <property type="evidence" value="ECO:0007669"/>
    <property type="project" value="TreeGrafter"/>
</dbReference>
<name>A0A218XFH9_PUNGR</name>